<dbReference type="PANTHER" id="PTHR12697">
    <property type="entry name" value="PBS LYASE HEAT-LIKE PROTEIN"/>
    <property type="match status" value="1"/>
</dbReference>
<dbReference type="EMBL" id="CP036425">
    <property type="protein sequence ID" value="QDU32512.1"/>
    <property type="molecule type" value="Genomic_DNA"/>
</dbReference>
<dbReference type="InterPro" id="IPR011989">
    <property type="entry name" value="ARM-like"/>
</dbReference>
<protein>
    <submittedName>
        <fullName evidence="2">HEAT repeat protein</fullName>
    </submittedName>
</protein>
<organism evidence="2 3">
    <name type="scientific">Poriferisphaera corsica</name>
    <dbReference type="NCBI Taxonomy" id="2528020"/>
    <lineage>
        <taxon>Bacteria</taxon>
        <taxon>Pseudomonadati</taxon>
        <taxon>Planctomycetota</taxon>
        <taxon>Phycisphaerae</taxon>
        <taxon>Phycisphaerales</taxon>
        <taxon>Phycisphaeraceae</taxon>
        <taxon>Poriferisphaera</taxon>
    </lineage>
</organism>
<accession>A0A517YQL2</accession>
<dbReference type="AlphaFoldDB" id="A0A517YQL2"/>
<dbReference type="GO" id="GO:0016491">
    <property type="term" value="F:oxidoreductase activity"/>
    <property type="evidence" value="ECO:0007669"/>
    <property type="project" value="TreeGrafter"/>
</dbReference>
<reference evidence="2 3" key="1">
    <citation type="submission" date="2019-02" db="EMBL/GenBank/DDBJ databases">
        <title>Deep-cultivation of Planctomycetes and their phenomic and genomic characterization uncovers novel biology.</title>
        <authorList>
            <person name="Wiegand S."/>
            <person name="Jogler M."/>
            <person name="Boedeker C."/>
            <person name="Pinto D."/>
            <person name="Vollmers J."/>
            <person name="Rivas-Marin E."/>
            <person name="Kohn T."/>
            <person name="Peeters S.H."/>
            <person name="Heuer A."/>
            <person name="Rast P."/>
            <person name="Oberbeckmann S."/>
            <person name="Bunk B."/>
            <person name="Jeske O."/>
            <person name="Meyerdierks A."/>
            <person name="Storesund J.E."/>
            <person name="Kallscheuer N."/>
            <person name="Luecker S."/>
            <person name="Lage O.M."/>
            <person name="Pohl T."/>
            <person name="Merkel B.J."/>
            <person name="Hornburger P."/>
            <person name="Mueller R.-W."/>
            <person name="Bruemmer F."/>
            <person name="Labrenz M."/>
            <person name="Spormann A.M."/>
            <person name="Op den Camp H."/>
            <person name="Overmann J."/>
            <person name="Amann R."/>
            <person name="Jetten M.S.M."/>
            <person name="Mascher T."/>
            <person name="Medema M.H."/>
            <person name="Devos D.P."/>
            <person name="Kaster A.-K."/>
            <person name="Ovreas L."/>
            <person name="Rohde M."/>
            <person name="Galperin M.Y."/>
            <person name="Jogler C."/>
        </authorList>
    </citation>
    <scope>NUCLEOTIDE SEQUENCE [LARGE SCALE GENOMIC DNA]</scope>
    <source>
        <strain evidence="2 3">KS4</strain>
    </source>
</reference>
<evidence type="ECO:0000256" key="1">
    <source>
        <dbReference type="SAM" id="MobiDB-lite"/>
    </source>
</evidence>
<evidence type="ECO:0000313" key="3">
    <source>
        <dbReference type="Proteomes" id="UP000317369"/>
    </source>
</evidence>
<dbReference type="KEGG" id="pcor:KS4_05440"/>
<sequence length="647" mass="72124">MASNTAVMEAVQGVEDVVVDRAMAAALGTASGDELMVLCNEILKRRRGEGILGMILYYHRLPDVMKGRILGMVNRLFTPLRQAASRRNTEGPANVLDIVREAKATRLSYLVGEQLRHGTDVLRDAAAYTFVELAKDCVGARHGIGGTIEPESAAYLQKVVDESVVLYDSHMHPGVLVAMCGLISKGMSEASHVLSVRGHAAVGPIQSLLRQGDDVEVRRATFAMMGISTLSNAALDGIKQAIAIGRFKDYLDHWEMLEMGRVRDKLELLRSCEGLWPGWVAMEGMNEHQRRGMVTWLDLIPMRWLEKVEQLKQLTRWDDTGLRLMGLRILLRIAQEESKHGPCEAVHDAIAEFSMDRDEQVARIALWHLIGCKYSGLAKILASVVNSEHESVRHLAGRHLGPLGFKRLWDHWSKMDHKKRMAAGRALIKISPRFHVYLDEMLRKSDVQTKLRSISMIDLLGQGDFFERKLIQLTYHMDNQVRASAVKALGTVESHEAAKIIETSLSHTDDRVRANAIEAVAAIQTPEVIARLMGLTHDDANRSRANAIGVLMQNRPEDALVELRRMLIDNRASHRVSALWLVEVLGLVEVAKDVVEMSVSDPEQIVQERADRVVRELMRMMNDSGELGLTEDEAGASEAFVTEESAS</sequence>
<name>A0A517YQL2_9BACT</name>
<evidence type="ECO:0000313" key="2">
    <source>
        <dbReference type="EMBL" id="QDU32512.1"/>
    </source>
</evidence>
<dbReference type="Pfam" id="PF13646">
    <property type="entry name" value="HEAT_2"/>
    <property type="match status" value="1"/>
</dbReference>
<dbReference type="Gene3D" id="1.25.10.10">
    <property type="entry name" value="Leucine-rich Repeat Variant"/>
    <property type="match status" value="1"/>
</dbReference>
<keyword evidence="3" id="KW-1185">Reference proteome</keyword>
<dbReference type="InterPro" id="IPR016024">
    <property type="entry name" value="ARM-type_fold"/>
</dbReference>
<feature type="region of interest" description="Disordered" evidence="1">
    <location>
        <begin position="625"/>
        <end position="647"/>
    </location>
</feature>
<dbReference type="PANTHER" id="PTHR12697:SF5">
    <property type="entry name" value="DEOXYHYPUSINE HYDROXYLASE"/>
    <property type="match status" value="1"/>
</dbReference>
<dbReference type="SUPFAM" id="SSF48371">
    <property type="entry name" value="ARM repeat"/>
    <property type="match status" value="2"/>
</dbReference>
<dbReference type="Proteomes" id="UP000317369">
    <property type="component" value="Chromosome"/>
</dbReference>
<proteinExistence type="predicted"/>
<gene>
    <name evidence="2" type="ORF">KS4_05440</name>
</gene>